<dbReference type="OrthoDB" id="9777817at2"/>
<dbReference type="Pfam" id="PF04349">
    <property type="entry name" value="MdoG"/>
    <property type="match status" value="1"/>
</dbReference>
<evidence type="ECO:0000256" key="1">
    <source>
        <dbReference type="ARBA" id="ARBA00004418"/>
    </source>
</evidence>
<dbReference type="GO" id="GO:0030288">
    <property type="term" value="C:outer membrane-bounded periplasmic space"/>
    <property type="evidence" value="ECO:0007669"/>
    <property type="project" value="TreeGrafter"/>
</dbReference>
<dbReference type="SUPFAM" id="SSF81296">
    <property type="entry name" value="E set domains"/>
    <property type="match status" value="1"/>
</dbReference>
<dbReference type="InterPro" id="IPR013783">
    <property type="entry name" value="Ig-like_fold"/>
</dbReference>
<dbReference type="GO" id="GO:0051274">
    <property type="term" value="P:beta-glucan biosynthetic process"/>
    <property type="evidence" value="ECO:0007669"/>
    <property type="project" value="TreeGrafter"/>
</dbReference>
<dbReference type="InterPro" id="IPR014756">
    <property type="entry name" value="Ig_E-set"/>
</dbReference>
<dbReference type="GO" id="GO:0003824">
    <property type="term" value="F:catalytic activity"/>
    <property type="evidence" value="ECO:0007669"/>
    <property type="project" value="InterPro"/>
</dbReference>
<sequence>MVERRDVLRAALGALAAGFSPAVRASADQPAAPAPASPFSRDNVLELARSLAKKPFSPPPNDLREPFSGLSYEQYVAIKTRPDAAVWSGENKGFSFEPLHRGPIFSTPVDLFVVEGGITKRIAYDQNLFDYGGLKVPDKLPDMGFSGFRVLRAQNGGTEAELALFQGASFYRACAPGQTLGASARGLSIRTADPRGEEFPVFRTFWIEKPALGDNALVIHALLDSQSVAGAYRFTLRPGEATIIDTELTLFPRADLDHIGIAGLAGASLFTPLDRRRTDDIRPAVSELNGLQMLTGANEWIWRPISNRNSLQLSSFVDANPKGFGCLMRNRDIASYQDDEQHWERRPSLWIEPLGEWGDGSVQLVEIPSESEINQNIIAYWRPKQALAAGKEARFAYRQFWCWEPPTRPPLAYVADARGGRGSAPKLRRFVVVFAGEALSDPARTASLRPVLTTSPGAANNIRMYHNPPAKTCRVVFDLDPGGETFCELRLVLQSGDDPISETWLYRWTS</sequence>
<comment type="subcellular location">
    <subcellularLocation>
        <location evidence="1">Periplasm</location>
    </subcellularLocation>
</comment>
<accession>A0A6B8KHQ6</accession>
<evidence type="ECO:0000256" key="3">
    <source>
        <dbReference type="ARBA" id="ARBA00009284"/>
    </source>
</evidence>
<dbReference type="RefSeq" id="WP_136496739.1">
    <property type="nucleotide sequence ID" value="NZ_CP046052.1"/>
</dbReference>
<evidence type="ECO:0000313" key="7">
    <source>
        <dbReference type="Proteomes" id="UP000309061"/>
    </source>
</evidence>
<dbReference type="EMBL" id="CP046052">
    <property type="protein sequence ID" value="QGM46505.1"/>
    <property type="molecule type" value="Genomic_DNA"/>
</dbReference>
<dbReference type="Proteomes" id="UP000309061">
    <property type="component" value="Chromosome"/>
</dbReference>
<organism evidence="6 7">
    <name type="scientific">Methylocystis heyeri</name>
    <dbReference type="NCBI Taxonomy" id="391905"/>
    <lineage>
        <taxon>Bacteria</taxon>
        <taxon>Pseudomonadati</taxon>
        <taxon>Pseudomonadota</taxon>
        <taxon>Alphaproteobacteria</taxon>
        <taxon>Hyphomicrobiales</taxon>
        <taxon>Methylocystaceae</taxon>
        <taxon>Methylocystis</taxon>
    </lineage>
</organism>
<dbReference type="KEGG" id="mhey:H2LOC_012815"/>
<dbReference type="PROSITE" id="PS51318">
    <property type="entry name" value="TAT"/>
    <property type="match status" value="1"/>
</dbReference>
<dbReference type="Gene3D" id="2.60.40.10">
    <property type="entry name" value="Immunoglobulins"/>
    <property type="match status" value="1"/>
</dbReference>
<keyword evidence="7" id="KW-1185">Reference proteome</keyword>
<proteinExistence type="inferred from homology"/>
<dbReference type="InterPro" id="IPR011013">
    <property type="entry name" value="Gal_mutarotase_sf_dom"/>
</dbReference>
<name>A0A6B8KHQ6_9HYPH</name>
<dbReference type="InterPro" id="IPR006311">
    <property type="entry name" value="TAT_signal"/>
</dbReference>
<dbReference type="Gene3D" id="2.70.98.10">
    <property type="match status" value="1"/>
</dbReference>
<dbReference type="InterPro" id="IPR014438">
    <property type="entry name" value="Glucan_biosyn_MdoG/MdoD"/>
</dbReference>
<dbReference type="GO" id="GO:0030246">
    <property type="term" value="F:carbohydrate binding"/>
    <property type="evidence" value="ECO:0007669"/>
    <property type="project" value="InterPro"/>
</dbReference>
<dbReference type="InterPro" id="IPR007444">
    <property type="entry name" value="Glucan_biosyn_MdoG_C"/>
</dbReference>
<comment type="similarity">
    <text evidence="3">Belongs to the OpgD/OpgG family.</text>
</comment>
<dbReference type="PANTHER" id="PTHR30504">
    <property type="entry name" value="GLUCANS BIOSYNTHESIS PROTEIN"/>
    <property type="match status" value="1"/>
</dbReference>
<dbReference type="AlphaFoldDB" id="A0A6B8KHQ6"/>
<dbReference type="SUPFAM" id="SSF74650">
    <property type="entry name" value="Galactose mutarotase-like"/>
    <property type="match status" value="1"/>
</dbReference>
<reference evidence="6 7" key="1">
    <citation type="submission" date="2019-11" db="EMBL/GenBank/DDBJ databases">
        <title>The genome sequence of Methylocystis heyeri.</title>
        <authorList>
            <person name="Oshkin I.Y."/>
            <person name="Miroshnikov K."/>
            <person name="Dedysh S.N."/>
        </authorList>
    </citation>
    <scope>NUCLEOTIDE SEQUENCE [LARGE SCALE GENOMIC DNA]</scope>
    <source>
        <strain evidence="6 7">H2</strain>
    </source>
</reference>
<protein>
    <submittedName>
        <fullName evidence="6">Glucan biosynthesis protein D</fullName>
    </submittedName>
</protein>
<dbReference type="PANTHER" id="PTHR30504:SF2">
    <property type="entry name" value="GLUCANS BIOSYNTHESIS PROTEIN G"/>
    <property type="match status" value="1"/>
</dbReference>
<evidence type="ECO:0000313" key="6">
    <source>
        <dbReference type="EMBL" id="QGM46505.1"/>
    </source>
</evidence>
<keyword evidence="4" id="KW-0574">Periplasm</keyword>
<evidence type="ECO:0000256" key="2">
    <source>
        <dbReference type="ARBA" id="ARBA00005001"/>
    </source>
</evidence>
<dbReference type="UniPathway" id="UPA00637"/>
<dbReference type="InterPro" id="IPR014718">
    <property type="entry name" value="GH-type_carb-bd"/>
</dbReference>
<gene>
    <name evidence="6" type="ORF">H2LOC_012815</name>
</gene>
<feature type="domain" description="Glucan biosynthesis periplasmic MdoG C-terminal" evidence="5">
    <location>
        <begin position="39"/>
        <end position="508"/>
    </location>
</feature>
<evidence type="ECO:0000256" key="4">
    <source>
        <dbReference type="ARBA" id="ARBA00022764"/>
    </source>
</evidence>
<comment type="pathway">
    <text evidence="2">Glycan metabolism; osmoregulated periplasmic glucan (OPG) biosynthesis.</text>
</comment>
<evidence type="ECO:0000259" key="5">
    <source>
        <dbReference type="Pfam" id="PF04349"/>
    </source>
</evidence>
<dbReference type="PIRSF" id="PIRSF006281">
    <property type="entry name" value="MdoG"/>
    <property type="match status" value="1"/>
</dbReference>